<evidence type="ECO:0000256" key="5">
    <source>
        <dbReference type="ARBA" id="ARBA00022690"/>
    </source>
</evidence>
<dbReference type="PANTHER" id="PTHR13487:SF3">
    <property type="entry name" value="REVERSION-INDUCING CYSTEINE-RICH PROTEIN WITH KAZAL MOTIFS"/>
    <property type="match status" value="1"/>
</dbReference>
<dbReference type="Pfam" id="PF25028">
    <property type="entry name" value="FnI_RECK"/>
    <property type="match status" value="1"/>
</dbReference>
<dbReference type="GO" id="GO:0016055">
    <property type="term" value="P:Wnt signaling pathway"/>
    <property type="evidence" value="ECO:0007669"/>
    <property type="project" value="UniProtKB-KW"/>
</dbReference>
<keyword evidence="15" id="KW-1133">Transmembrane helix</keyword>
<feature type="domain" description="Kazal-like" evidence="16">
    <location>
        <begin position="610"/>
        <end position="660"/>
    </location>
</feature>
<keyword evidence="15" id="KW-0812">Transmembrane</keyword>
<evidence type="ECO:0000313" key="17">
    <source>
        <dbReference type="EMBL" id="GBM32250.1"/>
    </source>
</evidence>
<dbReference type="GO" id="GO:0030198">
    <property type="term" value="P:extracellular matrix organization"/>
    <property type="evidence" value="ECO:0007669"/>
    <property type="project" value="TreeGrafter"/>
</dbReference>
<dbReference type="Gene3D" id="2.10.70.10">
    <property type="entry name" value="Complement Module, domain 1"/>
    <property type="match status" value="1"/>
</dbReference>
<dbReference type="InterPro" id="IPR036058">
    <property type="entry name" value="Kazal_dom_sf"/>
</dbReference>
<dbReference type="Proteomes" id="UP000499080">
    <property type="component" value="Unassembled WGS sequence"/>
</dbReference>
<keyword evidence="5" id="KW-0646">Protease inhibitor</keyword>
<keyword evidence="10" id="KW-1015">Disulfide bond</keyword>
<comment type="caution">
    <text evidence="17">The sequence shown here is derived from an EMBL/GenBank/DDBJ whole genome shotgun (WGS) entry which is preliminary data.</text>
</comment>
<dbReference type="PANTHER" id="PTHR13487">
    <property type="entry name" value="SERINE PROTEASE INHIBITOR"/>
    <property type="match status" value="1"/>
</dbReference>
<dbReference type="OrthoDB" id="5956770at2759"/>
<dbReference type="Pfam" id="PF23332">
    <property type="entry name" value="CC4_RECK"/>
    <property type="match status" value="2"/>
</dbReference>
<evidence type="ECO:0000256" key="9">
    <source>
        <dbReference type="ARBA" id="ARBA00023136"/>
    </source>
</evidence>
<evidence type="ECO:0000256" key="1">
    <source>
        <dbReference type="ARBA" id="ARBA00004609"/>
    </source>
</evidence>
<evidence type="ECO:0000256" key="14">
    <source>
        <dbReference type="ARBA" id="ARBA00073829"/>
    </source>
</evidence>
<dbReference type="Pfam" id="PF25027">
    <property type="entry name" value="EGF1_RECK"/>
    <property type="match status" value="1"/>
</dbReference>
<comment type="similarity">
    <text evidence="13">Belongs to the RECK family.</text>
</comment>
<dbReference type="Gene3D" id="3.30.60.30">
    <property type="match status" value="2"/>
</dbReference>
<evidence type="ECO:0000256" key="10">
    <source>
        <dbReference type="ARBA" id="ARBA00023157"/>
    </source>
</evidence>
<dbReference type="GO" id="GO:0008191">
    <property type="term" value="F:metalloendopeptidase inhibitor activity"/>
    <property type="evidence" value="ECO:0007669"/>
    <property type="project" value="InterPro"/>
</dbReference>
<evidence type="ECO:0000256" key="11">
    <source>
        <dbReference type="ARBA" id="ARBA00023180"/>
    </source>
</evidence>
<dbReference type="InterPro" id="IPR002350">
    <property type="entry name" value="Kazal_dom"/>
</dbReference>
<dbReference type="Pfam" id="PF23298">
    <property type="entry name" value="FZ_RECK"/>
    <property type="match status" value="1"/>
</dbReference>
<evidence type="ECO:0000256" key="6">
    <source>
        <dbReference type="ARBA" id="ARBA00022729"/>
    </source>
</evidence>
<dbReference type="EMBL" id="BGPR01000702">
    <property type="protein sequence ID" value="GBM32250.1"/>
    <property type="molecule type" value="Genomic_DNA"/>
</dbReference>
<organism evidence="17 18">
    <name type="scientific">Araneus ventricosus</name>
    <name type="common">Orbweaver spider</name>
    <name type="synonym">Epeira ventricosa</name>
    <dbReference type="NCBI Taxonomy" id="182803"/>
    <lineage>
        <taxon>Eukaryota</taxon>
        <taxon>Metazoa</taxon>
        <taxon>Ecdysozoa</taxon>
        <taxon>Arthropoda</taxon>
        <taxon>Chelicerata</taxon>
        <taxon>Arachnida</taxon>
        <taxon>Araneae</taxon>
        <taxon>Araneomorphae</taxon>
        <taxon>Entelegynae</taxon>
        <taxon>Araneoidea</taxon>
        <taxon>Araneidae</taxon>
        <taxon>Araneus</taxon>
    </lineage>
</organism>
<evidence type="ECO:0000259" key="16">
    <source>
        <dbReference type="PROSITE" id="PS51465"/>
    </source>
</evidence>
<comment type="subcellular location">
    <subcellularLocation>
        <location evidence="1">Cell membrane</location>
        <topology evidence="1">Lipid-anchor</topology>
        <topology evidence="1">GPI-anchor</topology>
    </subcellularLocation>
</comment>
<dbReference type="InterPro" id="IPR055110">
    <property type="entry name" value="RECK-like_N"/>
</dbReference>
<dbReference type="InterPro" id="IPR056978">
    <property type="entry name" value="CC4_RECK"/>
</dbReference>
<keyword evidence="9 15" id="KW-0472">Membrane</keyword>
<feature type="transmembrane region" description="Helical" evidence="15">
    <location>
        <begin position="933"/>
        <end position="951"/>
    </location>
</feature>
<evidence type="ECO:0000313" key="18">
    <source>
        <dbReference type="Proteomes" id="UP000499080"/>
    </source>
</evidence>
<evidence type="ECO:0000256" key="7">
    <source>
        <dbReference type="ARBA" id="ARBA00022737"/>
    </source>
</evidence>
<dbReference type="SUPFAM" id="SSF100895">
    <property type="entry name" value="Kazal-type serine protease inhibitors"/>
    <property type="match status" value="3"/>
</dbReference>
<protein>
    <recommendedName>
        <fullName evidence="14">Reversion-inducing cysteine-rich protein with Kazal motifs</fullName>
    </recommendedName>
</protein>
<dbReference type="GO" id="GO:0098552">
    <property type="term" value="C:side of membrane"/>
    <property type="evidence" value="ECO:0007669"/>
    <property type="project" value="UniProtKB-KW"/>
</dbReference>
<evidence type="ECO:0000256" key="12">
    <source>
        <dbReference type="ARBA" id="ARBA00023288"/>
    </source>
</evidence>
<keyword evidence="18" id="KW-1185">Reference proteome</keyword>
<dbReference type="GO" id="GO:0005886">
    <property type="term" value="C:plasma membrane"/>
    <property type="evidence" value="ECO:0007669"/>
    <property type="project" value="UniProtKB-SubCell"/>
</dbReference>
<keyword evidence="4" id="KW-0879">Wnt signaling pathway</keyword>
<evidence type="ECO:0000256" key="4">
    <source>
        <dbReference type="ARBA" id="ARBA00022687"/>
    </source>
</evidence>
<evidence type="ECO:0000256" key="13">
    <source>
        <dbReference type="ARBA" id="ARBA00061636"/>
    </source>
</evidence>
<dbReference type="InterPro" id="IPR056979">
    <property type="entry name" value="FZ_RECK"/>
</dbReference>
<dbReference type="Pfam" id="PF07648">
    <property type="entry name" value="Kazal_2"/>
    <property type="match status" value="3"/>
</dbReference>
<evidence type="ECO:0000256" key="15">
    <source>
        <dbReference type="SAM" id="Phobius"/>
    </source>
</evidence>
<keyword evidence="3" id="KW-0336">GPI-anchor</keyword>
<dbReference type="FunFam" id="3.30.60.30:FF:000011">
    <property type="entry name" value="reversion-inducing cysteine-rich protein with Kazal motifs isoform X1"/>
    <property type="match status" value="1"/>
</dbReference>
<reference evidence="17 18" key="1">
    <citation type="journal article" date="2019" name="Sci. Rep.">
        <title>Orb-weaving spider Araneus ventricosus genome elucidates the spidroin gene catalogue.</title>
        <authorList>
            <person name="Kono N."/>
            <person name="Nakamura H."/>
            <person name="Ohtoshi R."/>
            <person name="Moran D.A.P."/>
            <person name="Shinohara A."/>
            <person name="Yoshida Y."/>
            <person name="Fujiwara M."/>
            <person name="Mori M."/>
            <person name="Tomita M."/>
            <person name="Arakawa K."/>
        </authorList>
    </citation>
    <scope>NUCLEOTIDE SEQUENCE [LARGE SCALE GENOMIC DNA]</scope>
</reference>
<keyword evidence="12" id="KW-0449">Lipoprotein</keyword>
<gene>
    <name evidence="17" type="primary">RECK_1</name>
    <name evidence="17" type="ORF">AVEN_191192_1</name>
</gene>
<name>A0A4Y2ESP3_ARAVE</name>
<dbReference type="InterPro" id="IPR039016">
    <property type="entry name" value="RECK"/>
</dbReference>
<evidence type="ECO:0000256" key="8">
    <source>
        <dbReference type="ARBA" id="ARBA00022900"/>
    </source>
</evidence>
<keyword evidence="7" id="KW-0677">Repeat</keyword>
<dbReference type="PROSITE" id="PS51465">
    <property type="entry name" value="KAZAL_2"/>
    <property type="match status" value="1"/>
</dbReference>
<dbReference type="AlphaFoldDB" id="A0A4Y2ESP3"/>
<dbReference type="InterPro" id="IPR056977">
    <property type="entry name" value="FnI_RECK"/>
</dbReference>
<evidence type="ECO:0000256" key="3">
    <source>
        <dbReference type="ARBA" id="ARBA00022622"/>
    </source>
</evidence>
<keyword evidence="2" id="KW-1003">Cell membrane</keyword>
<proteinExistence type="inferred from homology"/>
<dbReference type="GO" id="GO:0004867">
    <property type="term" value="F:serine-type endopeptidase inhibitor activity"/>
    <property type="evidence" value="ECO:0007669"/>
    <property type="project" value="UniProtKB-KW"/>
</dbReference>
<keyword evidence="11" id="KW-0325">Glycoprotein</keyword>
<accession>A0A4Y2ESP3</accession>
<dbReference type="SMART" id="SM00280">
    <property type="entry name" value="KAZAL"/>
    <property type="match status" value="3"/>
</dbReference>
<keyword evidence="6" id="KW-0732">Signal</keyword>
<sequence>MRERYRSQSRYDLRILTEFIIIVGLIGAFYLVDAASIRCCSYANGSCRSACEQLSLVSMATDQTELEVSLQKLNDLCHRPYMISFWNCMNETLEEVDRGKGWIGRPCCRIPQSEKCTRACLQAQSLLDLTTSCRRSDEIAFYTCIERQEAGEQCCKNAQTSICHEACKNVFVGSYTPTKAVREEVHRYCSEGNPKVQQCVHSYIHVTPADHPFRNMHCCDRSPSTQCRAACKETLRSETTTQEIVDGLTRGGCGPPLPQDRLWQCFLINSAANEPGGSLIQSEKVGMDSAKLQCCFRAATINCQRLCIETFSNQWTSSWNDFDRLCQYQLAETEMTRCLTEVDEPCELGCEGLGYCTNFNFRPTELFRSCNQRSDRAAQNDVESWENGVIHLPMMEIPVLKISECYSEVWKAIACALQIKPCHNEAHVNRICKSDCIDILNKCVDRSRLKHNQNPITLCEILSPPGNDTPCISLLPYLVKSKHIQEAPEITHPCKPNKCKGPHDVCMVDRNCLTHQKCNQYACVPGCRMGDMSQLIVPRNSFVRVPSNTHGPHCHMVCYCNPDSLLEDCMTPSCISTDHCWHEGKRYNHNTLFVDGCKTCFCYDGEVTCSPKQCNSGLPCNCQDHYVPVCGANGKTYPSACLARCKGLTDDQFEFGACYDSDPCSPNSCHPYHRCVPKKRVCLSIRHRSCKQYDCVNMQHNCNQLRKSPVCDTDNVEHPNICWMLQRRKALAYYGKCMSHCRGSGLVCGHNGETYASECAAWAERVSVDYKGACAAVGSRHGRNSRCAGIKCSPLPSEHCTKVFPPGGCCPICGAALRLLYSQKLSDWSVEAIRDVDPVVIQTIAEKFREHVKVTECDVFAYLSLESDIIVLVIAISDSPTKLQVEACNQAAVKLQALIKQHSPTLLTELPLSFFTTAVMIDSVSDSSAQINFSLFNLFVISLITSIYLHIQRTL</sequence>
<dbReference type="Pfam" id="PF22961">
    <property type="entry name" value="RECK-like_N"/>
    <property type="match status" value="1"/>
</dbReference>
<keyword evidence="8" id="KW-0722">Serine protease inhibitor</keyword>
<dbReference type="InterPro" id="IPR056976">
    <property type="entry name" value="EGF1_RECK"/>
</dbReference>
<feature type="transmembrane region" description="Helical" evidence="15">
    <location>
        <begin position="12"/>
        <end position="32"/>
    </location>
</feature>
<evidence type="ECO:0000256" key="2">
    <source>
        <dbReference type="ARBA" id="ARBA00022475"/>
    </source>
</evidence>